<gene>
    <name evidence="1" type="ORF">SSYM_0630</name>
</gene>
<organism evidence="1 2">
    <name type="scientific">Serratia symbiotica str. Tucson</name>
    <dbReference type="NCBI Taxonomy" id="914128"/>
    <lineage>
        <taxon>Bacteria</taxon>
        <taxon>Pseudomonadati</taxon>
        <taxon>Pseudomonadota</taxon>
        <taxon>Gammaproteobacteria</taxon>
        <taxon>Enterobacterales</taxon>
        <taxon>Yersiniaceae</taxon>
        <taxon>Serratia</taxon>
        <taxon>Serratia symbiotica</taxon>
    </lineage>
</organism>
<dbReference type="EMBL" id="GL636101">
    <property type="protein sequence ID" value="EFW12927.1"/>
    <property type="molecule type" value="Genomic_DNA"/>
</dbReference>
<accession>E9CKG9</accession>
<reference evidence="2" key="1">
    <citation type="journal article" date="2011" name="Genome Biol. Evol.">
        <title>Massive genomic decay in Serratia symbiotica, a recently evolved symbiont of aphids.</title>
        <authorList>
            <person name="Burke G.R."/>
            <person name="Moran N.A."/>
        </authorList>
    </citation>
    <scope>NUCLEOTIDE SEQUENCE [LARGE SCALE GENOMIC DNA]</scope>
    <source>
        <strain evidence="2">Tucson</strain>
    </source>
</reference>
<evidence type="ECO:0000313" key="2">
    <source>
        <dbReference type="Proteomes" id="UP000013568"/>
    </source>
</evidence>
<name>E9CKG9_9GAMM</name>
<sequence>SSLILVNTLIVVDLLNAYGKWV</sequence>
<protein>
    <submittedName>
        <fullName evidence="1">Uncharacterized protein</fullName>
    </submittedName>
</protein>
<dbReference type="AlphaFoldDB" id="E9CKG9"/>
<proteinExistence type="predicted"/>
<dbReference type="Proteomes" id="UP000013568">
    <property type="component" value="Unassembled WGS sequence"/>
</dbReference>
<keyword evidence="2" id="KW-1185">Reference proteome</keyword>
<feature type="non-terminal residue" evidence="1">
    <location>
        <position position="1"/>
    </location>
</feature>
<dbReference type="HOGENOM" id="CLU_3423990_0_0_6"/>
<evidence type="ECO:0000313" key="1">
    <source>
        <dbReference type="EMBL" id="EFW12927.1"/>
    </source>
</evidence>